<dbReference type="InterPro" id="IPR036691">
    <property type="entry name" value="Endo/exonu/phosph_ase_sf"/>
</dbReference>
<dbReference type="AlphaFoldDB" id="A0A1R1X0A2"/>
<dbReference type="Proteomes" id="UP000187429">
    <property type="component" value="Unassembled WGS sequence"/>
</dbReference>
<dbReference type="EMBL" id="LSSM01007495">
    <property type="protein sequence ID" value="OMJ08050.1"/>
    <property type="molecule type" value="Genomic_DNA"/>
</dbReference>
<accession>A0A1R1X0A2</accession>
<name>A0A1R1X0A2_9FUNG</name>
<comment type="caution">
    <text evidence="1">The sequence shown here is derived from an EMBL/GenBank/DDBJ whole genome shotgun (WGS) entry which is preliminary data.</text>
</comment>
<reference evidence="2" key="1">
    <citation type="submission" date="2017-01" db="EMBL/GenBank/DDBJ databases">
        <authorList>
            <person name="Wang Y."/>
            <person name="White M."/>
            <person name="Kvist S."/>
            <person name="Moncalvo J.-M."/>
        </authorList>
    </citation>
    <scope>NUCLEOTIDE SEQUENCE [LARGE SCALE GENOMIC DNA]</scope>
    <source>
        <strain evidence="2">ID-206-W2</strain>
    </source>
</reference>
<dbReference type="Gene3D" id="3.60.10.10">
    <property type="entry name" value="Endonuclease/exonuclease/phosphatase"/>
    <property type="match status" value="1"/>
</dbReference>
<dbReference type="SUPFAM" id="SSF56219">
    <property type="entry name" value="DNase I-like"/>
    <property type="match status" value="1"/>
</dbReference>
<keyword evidence="2" id="KW-1185">Reference proteome</keyword>
<sequence>MGNISWVEDSKLEVCDNEKMAPELISYMESIKGISTDLSYSPASDKNRNIPSRRMASLLNKIKPGELSGFKETFLFGYSDQDNLPTEHNSPPAIGDSDGMGFKNSGQKLSGEEVADISKVMGAYIRPERNRIDRGPKRTERTKCVSTDSKLKVMTYNIRGYIGKREELDLVMKQNRPTVIALQETNLNAKTNRLRLQKYVTVESKSHLQAGGRGLVLGIRKGSGLSISELIQTPHLLAAKKSGAHENDKRFSLTCVNLHMPHQTNRRKLVIIGLTRFLRKIWQKKKKSKTMLIGDFNKDTESSISMLNKIAIGLSRATVRNSKGSRMNGAVMGRMIDHITYSGFPNNPTYAKVIKSVDLSYHLPVVAEWDMEALKIPAPPRKIDVERIKKVGVSFVSINRADRRSNKVAEVKKARELMLTNKPRELWSWLNRYSGKFRSSLIDGPIFDKNRMLVTGHEEKSKAWAAHFEELAKDSTGNSRPAEK</sequence>
<proteinExistence type="predicted"/>
<organism evidence="1 2">
    <name type="scientific">Smittium culicis</name>
    <dbReference type="NCBI Taxonomy" id="133412"/>
    <lineage>
        <taxon>Eukaryota</taxon>
        <taxon>Fungi</taxon>
        <taxon>Fungi incertae sedis</taxon>
        <taxon>Zoopagomycota</taxon>
        <taxon>Kickxellomycotina</taxon>
        <taxon>Harpellomycetes</taxon>
        <taxon>Harpellales</taxon>
        <taxon>Legeriomycetaceae</taxon>
        <taxon>Smittium</taxon>
    </lineage>
</organism>
<dbReference type="OrthoDB" id="2671967at2759"/>
<evidence type="ECO:0000313" key="1">
    <source>
        <dbReference type="EMBL" id="OMJ08050.1"/>
    </source>
</evidence>
<protein>
    <recommendedName>
        <fullName evidence="3">Endonuclease/exonuclease/phosphatase domain-containing protein</fullName>
    </recommendedName>
</protein>
<evidence type="ECO:0008006" key="3">
    <source>
        <dbReference type="Google" id="ProtNLM"/>
    </source>
</evidence>
<gene>
    <name evidence="1" type="ORF">AYI69_g11219</name>
</gene>
<evidence type="ECO:0000313" key="2">
    <source>
        <dbReference type="Proteomes" id="UP000187429"/>
    </source>
</evidence>